<sequence length="273" mass="32356">RSKLGLLFLVEQANEIKLGLLFLLSPPIKPQKKLCRSFIKQFFSLFDKTERRNKPSSCLNEEKKKKLHLVLDLDHTLLHTIYVSELSKRERYLIEEAESRVDLWRFEKDNPNNEHLIKLRPFLHEFLQEANKIFYMYVYTMGTHSYAQRVLSLIDPDKVYFGDRVITREKSPRMKTLDLLSADKRRVVIVDDTSRVWPQHKRNLLKIEGYSYFREGVCSVGESYAERKIDESGRNGALFNVLKLLQKAHRRFQEVDSNDLRLLIREPCTQCCF</sequence>
<dbReference type="EC" id="3.1.3.16" evidence="6"/>
<evidence type="ECO:0000256" key="4">
    <source>
        <dbReference type="ARBA" id="ARBA00047761"/>
    </source>
</evidence>
<dbReference type="RefSeq" id="XP_018474123.2">
    <property type="nucleotide sequence ID" value="XM_018618621.2"/>
</dbReference>
<comment type="function">
    <text evidence="6">This promotes the activity of RNA polymerase II.</text>
</comment>
<evidence type="ECO:0000256" key="1">
    <source>
        <dbReference type="ARBA" id="ARBA00004123"/>
    </source>
</evidence>
<protein>
    <recommendedName>
        <fullName evidence="6">RNA polymerase II C-terminal domain phosphatase-like</fullName>
        <ecNumber evidence="6">3.1.3.16</ecNumber>
    </recommendedName>
</protein>
<feature type="non-terminal residue" evidence="9">
    <location>
        <position position="1"/>
    </location>
</feature>
<keyword evidence="2 6" id="KW-0378">Hydrolase</keyword>
<comment type="subcellular location">
    <subcellularLocation>
        <location evidence="1 6">Nucleus</location>
    </subcellularLocation>
</comment>
<dbReference type="Proteomes" id="UP000504610">
    <property type="component" value="Chromosome 3"/>
</dbReference>
<evidence type="ECO:0000313" key="9">
    <source>
        <dbReference type="RefSeq" id="XP_018474123.2"/>
    </source>
</evidence>
<dbReference type="KEGG" id="rsz:108845404"/>
<dbReference type="GO" id="GO:0008420">
    <property type="term" value="F:RNA polymerase II CTD heptapeptide repeat phosphatase activity"/>
    <property type="evidence" value="ECO:0007669"/>
    <property type="project" value="UniProtKB-UniRule"/>
</dbReference>
<dbReference type="GeneID" id="108845404"/>
<evidence type="ECO:0000259" key="7">
    <source>
        <dbReference type="PROSITE" id="PS50969"/>
    </source>
</evidence>
<accession>A0A6J0MQE2</accession>
<dbReference type="OrthoDB" id="10249888at2759"/>
<dbReference type="SMART" id="SM00577">
    <property type="entry name" value="CPDc"/>
    <property type="match status" value="1"/>
</dbReference>
<comment type="catalytic activity">
    <reaction evidence="4 6">
        <text>O-phospho-L-seryl-[protein] + H2O = L-seryl-[protein] + phosphate</text>
        <dbReference type="Rhea" id="RHEA:20629"/>
        <dbReference type="Rhea" id="RHEA-COMP:9863"/>
        <dbReference type="Rhea" id="RHEA-COMP:11604"/>
        <dbReference type="ChEBI" id="CHEBI:15377"/>
        <dbReference type="ChEBI" id="CHEBI:29999"/>
        <dbReference type="ChEBI" id="CHEBI:43474"/>
        <dbReference type="ChEBI" id="CHEBI:83421"/>
        <dbReference type="EC" id="3.1.3.16"/>
    </reaction>
</comment>
<evidence type="ECO:0000256" key="2">
    <source>
        <dbReference type="ARBA" id="ARBA00022801"/>
    </source>
</evidence>
<keyword evidence="8" id="KW-1185">Reference proteome</keyword>
<proteinExistence type="predicted"/>
<evidence type="ECO:0000256" key="3">
    <source>
        <dbReference type="ARBA" id="ARBA00023242"/>
    </source>
</evidence>
<dbReference type="PROSITE" id="PS50969">
    <property type="entry name" value="FCP1"/>
    <property type="match status" value="1"/>
</dbReference>
<feature type="domain" description="FCP1 homology" evidence="7">
    <location>
        <begin position="62"/>
        <end position="245"/>
    </location>
</feature>
<dbReference type="InterPro" id="IPR011947">
    <property type="entry name" value="FCP1_euk"/>
</dbReference>
<evidence type="ECO:0000313" key="8">
    <source>
        <dbReference type="Proteomes" id="UP000504610"/>
    </source>
</evidence>
<reference evidence="8" key="1">
    <citation type="journal article" date="2019" name="Database">
        <title>The radish genome database (RadishGD): an integrated information resource for radish genomics.</title>
        <authorList>
            <person name="Yu H.J."/>
            <person name="Baek S."/>
            <person name="Lee Y.J."/>
            <person name="Cho A."/>
            <person name="Mun J.H."/>
        </authorList>
    </citation>
    <scope>NUCLEOTIDE SEQUENCE [LARGE SCALE GENOMIC DNA]</scope>
    <source>
        <strain evidence="8">cv. WK10039</strain>
    </source>
</reference>
<keyword evidence="3 6" id="KW-0539">Nucleus</keyword>
<dbReference type="PANTHER" id="PTHR23081">
    <property type="entry name" value="RNA POLYMERASE II CTD PHOSPHATASE"/>
    <property type="match status" value="1"/>
</dbReference>
<dbReference type="InterPro" id="IPR004274">
    <property type="entry name" value="FCP1_dom"/>
</dbReference>
<dbReference type="SUPFAM" id="SSF56784">
    <property type="entry name" value="HAD-like"/>
    <property type="match status" value="1"/>
</dbReference>
<dbReference type="NCBIfam" id="TIGR02250">
    <property type="entry name" value="FCP1_euk"/>
    <property type="match status" value="1"/>
</dbReference>
<name>A0A6J0MQE2_RAPSA</name>
<dbReference type="CDD" id="cd07521">
    <property type="entry name" value="HAD_FCP1-like"/>
    <property type="match status" value="1"/>
</dbReference>
<reference evidence="9" key="2">
    <citation type="submission" date="2025-08" db="UniProtKB">
        <authorList>
            <consortium name="RefSeq"/>
        </authorList>
    </citation>
    <scope>IDENTIFICATION</scope>
    <source>
        <tissue evidence="9">Leaf</tissue>
    </source>
</reference>
<dbReference type="AlphaFoldDB" id="A0A6J0MQE2"/>
<evidence type="ECO:0000256" key="5">
    <source>
        <dbReference type="ARBA" id="ARBA00048336"/>
    </source>
</evidence>
<gene>
    <name evidence="9" type="primary">LOC108845404</name>
</gene>
<comment type="catalytic activity">
    <reaction evidence="5 6">
        <text>O-phospho-L-threonyl-[protein] + H2O = L-threonyl-[protein] + phosphate</text>
        <dbReference type="Rhea" id="RHEA:47004"/>
        <dbReference type="Rhea" id="RHEA-COMP:11060"/>
        <dbReference type="Rhea" id="RHEA-COMP:11605"/>
        <dbReference type="ChEBI" id="CHEBI:15377"/>
        <dbReference type="ChEBI" id="CHEBI:30013"/>
        <dbReference type="ChEBI" id="CHEBI:43474"/>
        <dbReference type="ChEBI" id="CHEBI:61977"/>
        <dbReference type="EC" id="3.1.3.16"/>
    </reaction>
</comment>
<dbReference type="GO" id="GO:0005634">
    <property type="term" value="C:nucleus"/>
    <property type="evidence" value="ECO:0007669"/>
    <property type="project" value="UniProtKB-SubCell"/>
</dbReference>
<dbReference type="InterPro" id="IPR023214">
    <property type="entry name" value="HAD_sf"/>
</dbReference>
<dbReference type="InterPro" id="IPR039189">
    <property type="entry name" value="Fcp1"/>
</dbReference>
<dbReference type="InterPro" id="IPR036412">
    <property type="entry name" value="HAD-like_sf"/>
</dbReference>
<organism evidence="8 9">
    <name type="scientific">Raphanus sativus</name>
    <name type="common">Radish</name>
    <name type="synonym">Raphanus raphanistrum var. sativus</name>
    <dbReference type="NCBI Taxonomy" id="3726"/>
    <lineage>
        <taxon>Eukaryota</taxon>
        <taxon>Viridiplantae</taxon>
        <taxon>Streptophyta</taxon>
        <taxon>Embryophyta</taxon>
        <taxon>Tracheophyta</taxon>
        <taxon>Spermatophyta</taxon>
        <taxon>Magnoliopsida</taxon>
        <taxon>eudicotyledons</taxon>
        <taxon>Gunneridae</taxon>
        <taxon>Pentapetalae</taxon>
        <taxon>rosids</taxon>
        <taxon>malvids</taxon>
        <taxon>Brassicales</taxon>
        <taxon>Brassicaceae</taxon>
        <taxon>Brassiceae</taxon>
        <taxon>Raphanus</taxon>
    </lineage>
</organism>
<dbReference type="PANTHER" id="PTHR23081:SF22">
    <property type="entry name" value="RNA POLYMERASE II C-TERMINAL DOMAIN PHOSPHATASE-LIKE"/>
    <property type="match status" value="1"/>
</dbReference>
<dbReference type="Gene3D" id="3.40.50.1000">
    <property type="entry name" value="HAD superfamily/HAD-like"/>
    <property type="match status" value="1"/>
</dbReference>
<dbReference type="Pfam" id="PF03031">
    <property type="entry name" value="NIF"/>
    <property type="match status" value="1"/>
</dbReference>
<evidence type="ECO:0000256" key="6">
    <source>
        <dbReference type="RuleBase" id="RU366066"/>
    </source>
</evidence>